<dbReference type="RefSeq" id="XP_021885752.1">
    <property type="nucleotide sequence ID" value="XM_022028460.1"/>
</dbReference>
<dbReference type="InterPro" id="IPR036047">
    <property type="entry name" value="F-box-like_dom_sf"/>
</dbReference>
<gene>
    <name evidence="2" type="ORF">BCR41DRAFT_392509</name>
</gene>
<dbReference type="GeneID" id="33570303"/>
<dbReference type="EMBL" id="MCFF01000003">
    <property type="protein sequence ID" value="ORZ28049.1"/>
    <property type="molecule type" value="Genomic_DNA"/>
</dbReference>
<dbReference type="InterPro" id="IPR032675">
    <property type="entry name" value="LRR_dom_sf"/>
</dbReference>
<sequence>MASIPASESLPSSSSNSPSNEVLQLPELLEKIATYVSHTDTLHSALVCKTWGSVFTANLWRKLNMPPIHKSSFINGLLHRGHHVRSLTLVGQFDHMLFYKSCPQLTLLDLTLAQSLNVFGLHNMARCLPNLKILRLNCCYGQSLSWLGPLTQLECLEEFAMINDMPEYSQSDVPSISEHEQSLYVQSLDEASNSVNTDVDPDEMLEADQGFSYVAIEEVEPTDTTEELDLQPDYLGEFLIARAATLTNLSLEGLDLLGFKLFKTYSQTNSVVKDATTPTSSPCATESSIIPTISIKRLNLSKIGVYHTSSVIEPLLMQCHGLETLDISGNFEKPWDMFQWSLLPRYCLKLTSLNLGQLSSIDNDQLVQVVRCCPGFRSLLAPQSNLHSKVLDAIVDRWLETLHDLGGAREFTVQKTGFLELDISWCSEIKQESVQRLLKHVSTLKSFRCSWCQQIDLSLFQLEWSCLGLIELEAQGLDKPTTTDDEFSCSPEVHMFKRISQFSFLRHLAIGSDEVMASITNGFELLGLRKAGNNDEQTAKPCLNQLQYLSIIGHEESPLGISEMSVVASSFPQLRHFHFGLGLVSPEMQTWLAGQRPDVHQEEQRIYY</sequence>
<dbReference type="Gene3D" id="3.80.10.10">
    <property type="entry name" value="Ribonuclease Inhibitor"/>
    <property type="match status" value="3"/>
</dbReference>
<name>A0A1Y2H0G1_9FUNG</name>
<proteinExistence type="predicted"/>
<dbReference type="PANTHER" id="PTHR13318">
    <property type="entry name" value="PARTNER OF PAIRED, ISOFORM B-RELATED"/>
    <property type="match status" value="1"/>
</dbReference>
<organism evidence="2 3">
    <name type="scientific">Lobosporangium transversale</name>
    <dbReference type="NCBI Taxonomy" id="64571"/>
    <lineage>
        <taxon>Eukaryota</taxon>
        <taxon>Fungi</taxon>
        <taxon>Fungi incertae sedis</taxon>
        <taxon>Mucoromycota</taxon>
        <taxon>Mortierellomycotina</taxon>
        <taxon>Mortierellomycetes</taxon>
        <taxon>Mortierellales</taxon>
        <taxon>Mortierellaceae</taxon>
        <taxon>Lobosporangium</taxon>
    </lineage>
</organism>
<reference evidence="2 3" key="1">
    <citation type="submission" date="2016-07" db="EMBL/GenBank/DDBJ databases">
        <title>Pervasive Adenine N6-methylation of Active Genes in Fungi.</title>
        <authorList>
            <consortium name="DOE Joint Genome Institute"/>
            <person name="Mondo S.J."/>
            <person name="Dannebaum R.O."/>
            <person name="Kuo R.C."/>
            <person name="Labutti K."/>
            <person name="Haridas S."/>
            <person name="Kuo A."/>
            <person name="Salamov A."/>
            <person name="Ahrendt S.R."/>
            <person name="Lipzen A."/>
            <person name="Sullivan W."/>
            <person name="Andreopoulos W.B."/>
            <person name="Clum A."/>
            <person name="Lindquist E."/>
            <person name="Daum C."/>
            <person name="Ramamoorthy G.K."/>
            <person name="Gryganskyi A."/>
            <person name="Culley D."/>
            <person name="Magnuson J.K."/>
            <person name="James T.Y."/>
            <person name="O'Malley M.A."/>
            <person name="Stajich J.E."/>
            <person name="Spatafora J.W."/>
            <person name="Visel A."/>
            <person name="Grigoriev I.V."/>
        </authorList>
    </citation>
    <scope>NUCLEOTIDE SEQUENCE [LARGE SCALE GENOMIC DNA]</scope>
    <source>
        <strain evidence="2 3">NRRL 3116</strain>
    </source>
</reference>
<keyword evidence="3" id="KW-1185">Reference proteome</keyword>
<feature type="domain" description="F-box" evidence="1">
    <location>
        <begin position="23"/>
        <end position="55"/>
    </location>
</feature>
<dbReference type="SUPFAM" id="SSF81383">
    <property type="entry name" value="F-box domain"/>
    <property type="match status" value="1"/>
</dbReference>
<evidence type="ECO:0000313" key="3">
    <source>
        <dbReference type="Proteomes" id="UP000193648"/>
    </source>
</evidence>
<evidence type="ECO:0000313" key="2">
    <source>
        <dbReference type="EMBL" id="ORZ28049.1"/>
    </source>
</evidence>
<protein>
    <recommendedName>
        <fullName evidence="1">F-box domain-containing protein</fullName>
    </recommendedName>
</protein>
<dbReference type="OrthoDB" id="550575at2759"/>
<dbReference type="AlphaFoldDB" id="A0A1Y2H0G1"/>
<comment type="caution">
    <text evidence="2">The sequence shown here is derived from an EMBL/GenBank/DDBJ whole genome shotgun (WGS) entry which is preliminary data.</text>
</comment>
<dbReference type="InParanoid" id="A0A1Y2H0G1"/>
<dbReference type="Proteomes" id="UP000193648">
    <property type="component" value="Unassembled WGS sequence"/>
</dbReference>
<dbReference type="GO" id="GO:0031146">
    <property type="term" value="P:SCF-dependent proteasomal ubiquitin-dependent protein catabolic process"/>
    <property type="evidence" value="ECO:0007669"/>
    <property type="project" value="TreeGrafter"/>
</dbReference>
<evidence type="ECO:0000259" key="1">
    <source>
        <dbReference type="Pfam" id="PF00646"/>
    </source>
</evidence>
<dbReference type="SUPFAM" id="SSF52047">
    <property type="entry name" value="RNI-like"/>
    <property type="match status" value="1"/>
</dbReference>
<dbReference type="Pfam" id="PF00646">
    <property type="entry name" value="F-box"/>
    <property type="match status" value="1"/>
</dbReference>
<dbReference type="InterPro" id="IPR001810">
    <property type="entry name" value="F-box_dom"/>
</dbReference>
<accession>A0A1Y2H0G1</accession>
<dbReference type="GO" id="GO:0019005">
    <property type="term" value="C:SCF ubiquitin ligase complex"/>
    <property type="evidence" value="ECO:0007669"/>
    <property type="project" value="TreeGrafter"/>
</dbReference>